<feature type="region of interest" description="Disordered" evidence="3">
    <location>
        <begin position="61"/>
        <end position="119"/>
    </location>
</feature>
<evidence type="ECO:0000313" key="5">
    <source>
        <dbReference type="Proteomes" id="UP000322225"/>
    </source>
</evidence>
<feature type="compositionally biased region" description="Basic and acidic residues" evidence="3">
    <location>
        <begin position="70"/>
        <end position="81"/>
    </location>
</feature>
<dbReference type="PANTHER" id="PTHR28524">
    <property type="entry name" value="SUCCINATE DEHYDROGENASE ASSEMBLY FACTOR 4, MITOCHONDRIAL"/>
    <property type="match status" value="1"/>
</dbReference>
<dbReference type="GO" id="GO:0034553">
    <property type="term" value="P:mitochondrial respiratory chain complex II assembly"/>
    <property type="evidence" value="ECO:0007669"/>
    <property type="project" value="TreeGrafter"/>
</dbReference>
<keyword evidence="5" id="KW-1185">Reference proteome</keyword>
<dbReference type="Pfam" id="PF07896">
    <property type="entry name" value="DUF1674"/>
    <property type="match status" value="1"/>
</dbReference>
<dbReference type="RefSeq" id="XP_031860019.1">
    <property type="nucleotide sequence ID" value="XM_032005772.1"/>
</dbReference>
<protein>
    <recommendedName>
        <fullName evidence="2">Succinate dehydrogenase assembly factor 4, mitochondrial</fullName>
    </recommendedName>
</protein>
<dbReference type="Proteomes" id="UP000322225">
    <property type="component" value="Chromosome 6"/>
</dbReference>
<dbReference type="GeneID" id="43589924"/>
<reference evidence="4" key="2">
    <citation type="submission" date="2024-01" db="EMBL/GenBank/DDBJ databases">
        <title>Comparative genomics of Cryptococcus and Kwoniella reveals pathogenesis evolution and contrasting modes of karyotype evolution via chromosome fusion or intercentromeric recombination.</title>
        <authorList>
            <person name="Coelho M.A."/>
            <person name="David-Palma M."/>
            <person name="Shea T."/>
            <person name="Bowers K."/>
            <person name="McGinley-Smith S."/>
            <person name="Mohammad A.W."/>
            <person name="Gnirke A."/>
            <person name="Yurkov A.M."/>
            <person name="Nowrousian M."/>
            <person name="Sun S."/>
            <person name="Cuomo C.A."/>
            <person name="Heitman J."/>
        </authorList>
    </citation>
    <scope>NUCLEOTIDE SEQUENCE</scope>
    <source>
        <strain evidence="4">CBS 12478</strain>
    </source>
</reference>
<evidence type="ECO:0000313" key="4">
    <source>
        <dbReference type="EMBL" id="WWD19013.1"/>
    </source>
</evidence>
<proteinExistence type="inferred from homology"/>
<gene>
    <name evidence="4" type="ORF">CI109_103470</name>
</gene>
<organism evidence="4 5">
    <name type="scientific">Kwoniella shandongensis</name>
    <dbReference type="NCBI Taxonomy" id="1734106"/>
    <lineage>
        <taxon>Eukaryota</taxon>
        <taxon>Fungi</taxon>
        <taxon>Dikarya</taxon>
        <taxon>Basidiomycota</taxon>
        <taxon>Agaricomycotina</taxon>
        <taxon>Tremellomycetes</taxon>
        <taxon>Tremellales</taxon>
        <taxon>Cryptococcaceae</taxon>
        <taxon>Kwoniella</taxon>
    </lineage>
</organism>
<evidence type="ECO:0000256" key="2">
    <source>
        <dbReference type="ARBA" id="ARBA00022170"/>
    </source>
</evidence>
<dbReference type="PANTHER" id="PTHR28524:SF3">
    <property type="entry name" value="SUCCINATE DEHYDROGENASE ASSEMBLY FACTOR 4, MITOCHONDRIAL"/>
    <property type="match status" value="1"/>
</dbReference>
<evidence type="ECO:0000256" key="1">
    <source>
        <dbReference type="ARBA" id="ARBA00005701"/>
    </source>
</evidence>
<accession>A0A5M6BXN2</accession>
<dbReference type="EMBL" id="CP144056">
    <property type="protein sequence ID" value="WWD19013.1"/>
    <property type="molecule type" value="Genomic_DNA"/>
</dbReference>
<comment type="similarity">
    <text evidence="1">Belongs to the SDHAF4 family.</text>
</comment>
<dbReference type="KEGG" id="ksn:43589924"/>
<dbReference type="InterPro" id="IPR012875">
    <property type="entry name" value="SDHF4"/>
</dbReference>
<reference evidence="4" key="1">
    <citation type="submission" date="2017-08" db="EMBL/GenBank/DDBJ databases">
        <authorList>
            <person name="Cuomo C."/>
            <person name="Billmyre B."/>
            <person name="Heitman J."/>
        </authorList>
    </citation>
    <scope>NUCLEOTIDE SEQUENCE</scope>
    <source>
        <strain evidence="4">CBS 12478</strain>
    </source>
</reference>
<dbReference type="AlphaFoldDB" id="A0A5M6BXN2"/>
<name>A0A5M6BXN2_9TREE</name>
<dbReference type="GO" id="GO:0005739">
    <property type="term" value="C:mitochondrion"/>
    <property type="evidence" value="ECO:0007669"/>
    <property type="project" value="TreeGrafter"/>
</dbReference>
<evidence type="ECO:0000256" key="3">
    <source>
        <dbReference type="SAM" id="MobiDB-lite"/>
    </source>
</evidence>
<dbReference type="OrthoDB" id="201362at2759"/>
<sequence>MLSRFPLRAATTLPRPTLARTFITLPPLLNRSNFSKPGPPPLPPSEQAEFDRLLKANQTVGASPAIVEEPELHKDVRRGPKPEFQGEINPKTGERGGPKNDPFIAGDNDWQYGGRVTDF</sequence>